<feature type="signal peptide" evidence="2">
    <location>
        <begin position="1"/>
        <end position="20"/>
    </location>
</feature>
<name>A0A0L1JI59_ASPN3</name>
<gene>
    <name evidence="3" type="ORF">ANOM_000029</name>
</gene>
<evidence type="ECO:0000256" key="2">
    <source>
        <dbReference type="SAM" id="SignalP"/>
    </source>
</evidence>
<protein>
    <recommendedName>
        <fullName evidence="5">GPI anchored protein</fullName>
    </recommendedName>
</protein>
<dbReference type="AlphaFoldDB" id="A0A0L1JI59"/>
<proteinExistence type="predicted"/>
<keyword evidence="2" id="KW-0732">Signal</keyword>
<comment type="caution">
    <text evidence="3">The sequence shown here is derived from an EMBL/GenBank/DDBJ whole genome shotgun (WGS) entry which is preliminary data.</text>
</comment>
<dbReference type="EMBL" id="JNOM01000002">
    <property type="protein sequence ID" value="KNG91445.1"/>
    <property type="molecule type" value="Genomic_DNA"/>
</dbReference>
<evidence type="ECO:0000313" key="4">
    <source>
        <dbReference type="Proteomes" id="UP000037505"/>
    </source>
</evidence>
<dbReference type="OrthoDB" id="3538998at2759"/>
<feature type="chain" id="PRO_5005553918" description="GPI anchored protein" evidence="2">
    <location>
        <begin position="21"/>
        <end position="342"/>
    </location>
</feature>
<dbReference type="Proteomes" id="UP000037505">
    <property type="component" value="Unassembled WGS sequence"/>
</dbReference>
<evidence type="ECO:0000256" key="1">
    <source>
        <dbReference type="SAM" id="MobiDB-lite"/>
    </source>
</evidence>
<dbReference type="GeneID" id="26801833"/>
<evidence type="ECO:0008006" key="5">
    <source>
        <dbReference type="Google" id="ProtNLM"/>
    </source>
</evidence>
<evidence type="ECO:0000313" key="3">
    <source>
        <dbReference type="EMBL" id="KNG91445.1"/>
    </source>
</evidence>
<sequence length="342" mass="36323">MKPTTALRICLSSFATITVAKQVGYFQSSDCVDSSGFESCYQDADQGFASCINNNCAGGNKACTESCNGDPACVQSKCPDLGIDCINACECVKNTDYIECAATSCWNQVYSCEYQNTAYDLLDSCVNTSIEAVPFFPPPDNAPGGCSCNLGRVAEVQKVAENAMRKCYDNITPDSDSEQTIAYAFTCGCCGQSSYISSIWDICPKTIPALLGADFVYQALLENSDWNQCGPYLDRDTCTADLGFSNQTQFHGPGKLPANGTEALHNTGGVISTPVSGNTFTWTIHDSPRPITAAATNKAVPTKTESSGKDATATAESGAGHKYRPSVWTLVGTIGAGYLLME</sequence>
<keyword evidence="4" id="KW-1185">Reference proteome</keyword>
<reference evidence="3 4" key="1">
    <citation type="submission" date="2014-06" db="EMBL/GenBank/DDBJ databases">
        <title>The Genome of the Aflatoxigenic Filamentous Fungus Aspergillus nomius.</title>
        <authorList>
            <person name="Moore M.G."/>
            <person name="Shannon B.M."/>
            <person name="Brian M.M."/>
        </authorList>
    </citation>
    <scope>NUCLEOTIDE SEQUENCE [LARGE SCALE GENOMIC DNA]</scope>
    <source>
        <strain evidence="3 4">NRRL 13137</strain>
    </source>
</reference>
<accession>A0A0L1JI59</accession>
<organism evidence="3 4">
    <name type="scientific">Aspergillus nomiae NRRL (strain ATCC 15546 / NRRL 13137 / CBS 260.88 / M93)</name>
    <dbReference type="NCBI Taxonomy" id="1509407"/>
    <lineage>
        <taxon>Eukaryota</taxon>
        <taxon>Fungi</taxon>
        <taxon>Dikarya</taxon>
        <taxon>Ascomycota</taxon>
        <taxon>Pezizomycotina</taxon>
        <taxon>Eurotiomycetes</taxon>
        <taxon>Eurotiomycetidae</taxon>
        <taxon>Eurotiales</taxon>
        <taxon>Aspergillaceae</taxon>
        <taxon>Aspergillus</taxon>
        <taxon>Aspergillus subgen. Circumdati</taxon>
    </lineage>
</organism>
<feature type="region of interest" description="Disordered" evidence="1">
    <location>
        <begin position="298"/>
        <end position="318"/>
    </location>
</feature>
<dbReference type="RefSeq" id="XP_015412368.1">
    <property type="nucleotide sequence ID" value="XM_015545287.1"/>
</dbReference>